<feature type="transmembrane region" description="Helical" evidence="1">
    <location>
        <begin position="42"/>
        <end position="62"/>
    </location>
</feature>
<keyword evidence="1" id="KW-1133">Transmembrane helix</keyword>
<accession>A0ABQ5HAC0</accession>
<name>A0ABQ5HAC0_9ASTR</name>
<comment type="caution">
    <text evidence="2">The sequence shown here is derived from an EMBL/GenBank/DDBJ whole genome shotgun (WGS) entry which is preliminary data.</text>
</comment>
<sequence length="74" mass="8311">MSSAQALVISTLDFCHVPWYNRNAKDFQGDGMMNSICAPFEVWRMSSLVLDVIVMFAPLVLLRTNGVKFKRAGD</sequence>
<dbReference type="EMBL" id="BQNB010019325">
    <property type="protein sequence ID" value="GJT84113.1"/>
    <property type="molecule type" value="Genomic_DNA"/>
</dbReference>
<reference evidence="2" key="2">
    <citation type="submission" date="2022-01" db="EMBL/GenBank/DDBJ databases">
        <authorList>
            <person name="Yamashiro T."/>
            <person name="Shiraishi A."/>
            <person name="Satake H."/>
            <person name="Nakayama K."/>
        </authorList>
    </citation>
    <scope>NUCLEOTIDE SEQUENCE</scope>
</reference>
<dbReference type="Proteomes" id="UP001151760">
    <property type="component" value="Unassembled WGS sequence"/>
</dbReference>
<keyword evidence="1" id="KW-0472">Membrane</keyword>
<keyword evidence="1" id="KW-0812">Transmembrane</keyword>
<gene>
    <name evidence="2" type="ORF">Tco_1058455</name>
</gene>
<evidence type="ECO:0000256" key="1">
    <source>
        <dbReference type="SAM" id="Phobius"/>
    </source>
</evidence>
<evidence type="ECO:0000313" key="2">
    <source>
        <dbReference type="EMBL" id="GJT84113.1"/>
    </source>
</evidence>
<reference evidence="2" key="1">
    <citation type="journal article" date="2022" name="Int. J. Mol. Sci.">
        <title>Draft Genome of Tanacetum Coccineum: Genomic Comparison of Closely Related Tanacetum-Family Plants.</title>
        <authorList>
            <person name="Yamashiro T."/>
            <person name="Shiraishi A."/>
            <person name="Nakayama K."/>
            <person name="Satake H."/>
        </authorList>
    </citation>
    <scope>NUCLEOTIDE SEQUENCE</scope>
</reference>
<keyword evidence="3" id="KW-1185">Reference proteome</keyword>
<organism evidence="2 3">
    <name type="scientific">Tanacetum coccineum</name>
    <dbReference type="NCBI Taxonomy" id="301880"/>
    <lineage>
        <taxon>Eukaryota</taxon>
        <taxon>Viridiplantae</taxon>
        <taxon>Streptophyta</taxon>
        <taxon>Embryophyta</taxon>
        <taxon>Tracheophyta</taxon>
        <taxon>Spermatophyta</taxon>
        <taxon>Magnoliopsida</taxon>
        <taxon>eudicotyledons</taxon>
        <taxon>Gunneridae</taxon>
        <taxon>Pentapetalae</taxon>
        <taxon>asterids</taxon>
        <taxon>campanulids</taxon>
        <taxon>Asterales</taxon>
        <taxon>Asteraceae</taxon>
        <taxon>Asteroideae</taxon>
        <taxon>Anthemideae</taxon>
        <taxon>Anthemidinae</taxon>
        <taxon>Tanacetum</taxon>
    </lineage>
</organism>
<evidence type="ECO:0000313" key="3">
    <source>
        <dbReference type="Proteomes" id="UP001151760"/>
    </source>
</evidence>
<protein>
    <submittedName>
        <fullName evidence="2">Uncharacterized protein</fullName>
    </submittedName>
</protein>
<proteinExistence type="predicted"/>